<accession>A0A182E6H7</accession>
<evidence type="ECO:0000313" key="2">
    <source>
        <dbReference type="Proteomes" id="UP000271087"/>
    </source>
</evidence>
<reference evidence="3" key="1">
    <citation type="submission" date="2016-06" db="UniProtKB">
        <authorList>
            <consortium name="WormBaseParasite"/>
        </authorList>
    </citation>
    <scope>IDENTIFICATION</scope>
</reference>
<reference evidence="1 2" key="2">
    <citation type="submission" date="2018-08" db="EMBL/GenBank/DDBJ databases">
        <authorList>
            <person name="Laetsch R D."/>
            <person name="Stevens L."/>
            <person name="Kumar S."/>
            <person name="Blaxter L. M."/>
        </authorList>
    </citation>
    <scope>NUCLEOTIDE SEQUENCE [LARGE SCALE GENOMIC DNA]</scope>
</reference>
<dbReference type="AlphaFoldDB" id="A0A182E6H7"/>
<evidence type="ECO:0000313" key="1">
    <source>
        <dbReference type="EMBL" id="VDK69812.1"/>
    </source>
</evidence>
<dbReference type="EMBL" id="UYRW01000708">
    <property type="protein sequence ID" value="VDK69812.1"/>
    <property type="molecule type" value="Genomic_DNA"/>
</dbReference>
<dbReference type="WBParaSite" id="nOo.2.0.1.t03615-RA">
    <property type="protein sequence ID" value="nOo.2.0.1.t03615-RA"/>
    <property type="gene ID" value="nOo.2.0.1.g03615"/>
</dbReference>
<evidence type="ECO:0000313" key="3">
    <source>
        <dbReference type="WBParaSite" id="nOo.2.0.1.t03615-RA"/>
    </source>
</evidence>
<proteinExistence type="predicted"/>
<organism evidence="3">
    <name type="scientific">Onchocerca ochengi</name>
    <name type="common">Filarial nematode worm</name>
    <dbReference type="NCBI Taxonomy" id="42157"/>
    <lineage>
        <taxon>Eukaryota</taxon>
        <taxon>Metazoa</taxon>
        <taxon>Ecdysozoa</taxon>
        <taxon>Nematoda</taxon>
        <taxon>Chromadorea</taxon>
        <taxon>Rhabditida</taxon>
        <taxon>Spirurina</taxon>
        <taxon>Spiruromorpha</taxon>
        <taxon>Filarioidea</taxon>
        <taxon>Onchocercidae</taxon>
        <taxon>Onchocerca</taxon>
    </lineage>
</organism>
<gene>
    <name evidence="1" type="ORF">NOO_LOCUS3615</name>
</gene>
<protein>
    <submittedName>
        <fullName evidence="1 3">Uncharacterized protein</fullName>
    </submittedName>
</protein>
<dbReference type="Proteomes" id="UP000271087">
    <property type="component" value="Unassembled WGS sequence"/>
</dbReference>
<dbReference type="OrthoDB" id="5851117at2759"/>
<name>A0A182E6H7_ONCOC</name>
<keyword evidence="2" id="KW-1185">Reference proteome</keyword>
<sequence length="229" mass="26081">MEHNVVPLIRSPRFKRRKSSAENNFTVISEIRRCNTRTLTTSNLTNKILLNTAKRSVNFDDGQRNELHLVPAMKDFKQYSQQMVNTAKLNDAHLYHATVIPDNTKANRKAKKIESIREKFEKISAISSIFPQKKSNKVRFRRGCSLSGINNKSLNRKSESVETQGEIRKARHDESFEIEQDKGNMQLPVSTNTVKVLVKLEPSDIDNLTVTELSAASNVSSLSNFDDFQ</sequence>